<dbReference type="GO" id="GO:0033922">
    <property type="term" value="F:peptidoglycan beta-N-acetylmuramidase activity"/>
    <property type="evidence" value="ECO:0007669"/>
    <property type="project" value="InterPro"/>
</dbReference>
<sequence>MNKFIRIIIIVIIVITVLTPVIGVAAAKIEPVRLGIDNIDQYQQLFAGKRVGLITNQTGVNSQLQSTVDVLYEKTDLVALFSPEHGLRGNAEAGADIAAGTDMRTGLPIYSLYGDTKKPTAEMLENIDVLCFDIQDVGTRFYTYMSTMALAMESAKEQNKLFVVFDRPNPIGGLNVEGPVLKAGFESFIGMYPIPIRHGLTIGELALLFNKQFGIESNLAVVPMSGWQRSMYWQDTGLPWVMTSPNIPTPDTALVYPGTGLLGATNISEGVGTTRPFELVGAAWLNAAAAADRLNERKLPGAYFRPTYFTPRFGQHSGINQGGVQIHVVDKTAYRPILTAITILEVMRELSGGQFAYQSERMFDLPLGENTFRLETEPLEQMLKRWDKEAGAFQVQSRQYYLYK</sequence>
<organism evidence="3 4">
    <name type="scientific">Anaerospora hongkongensis</name>
    <dbReference type="NCBI Taxonomy" id="244830"/>
    <lineage>
        <taxon>Bacteria</taxon>
        <taxon>Bacillati</taxon>
        <taxon>Bacillota</taxon>
        <taxon>Negativicutes</taxon>
        <taxon>Selenomonadales</taxon>
        <taxon>Sporomusaceae</taxon>
        <taxon>Anaerospora</taxon>
    </lineage>
</organism>
<feature type="domain" description="Peptidoglycan beta-N-acetylmuramidase NamZ C-terminal" evidence="2">
    <location>
        <begin position="254"/>
        <end position="403"/>
    </location>
</feature>
<evidence type="ECO:0000259" key="1">
    <source>
        <dbReference type="Pfam" id="PF07075"/>
    </source>
</evidence>
<evidence type="ECO:0000313" key="3">
    <source>
        <dbReference type="EMBL" id="TCL38624.1"/>
    </source>
</evidence>
<proteinExistence type="predicted"/>
<dbReference type="InterPro" id="IPR048502">
    <property type="entry name" value="NamZ_N"/>
</dbReference>
<keyword evidence="4" id="KW-1185">Reference proteome</keyword>
<evidence type="ECO:0000259" key="2">
    <source>
        <dbReference type="Pfam" id="PF20732"/>
    </source>
</evidence>
<dbReference type="Gene3D" id="3.40.50.12170">
    <property type="entry name" value="Uncharacterised protein PF07075, DUF1343"/>
    <property type="match status" value="1"/>
</dbReference>
<comment type="caution">
    <text evidence="3">The sequence shown here is derived from an EMBL/GenBank/DDBJ whole genome shotgun (WGS) entry which is preliminary data.</text>
</comment>
<reference evidence="3 4" key="1">
    <citation type="submission" date="2019-03" db="EMBL/GenBank/DDBJ databases">
        <title>Genomic Encyclopedia of Type Strains, Phase IV (KMG-IV): sequencing the most valuable type-strain genomes for metagenomic binning, comparative biology and taxonomic classification.</title>
        <authorList>
            <person name="Goeker M."/>
        </authorList>
    </citation>
    <scope>NUCLEOTIDE SEQUENCE [LARGE SCALE GENOMIC DNA]</scope>
    <source>
        <strain evidence="3 4">DSM 15969</strain>
    </source>
</reference>
<gene>
    <name evidence="3" type="ORF">EV210_10396</name>
</gene>
<evidence type="ECO:0000313" key="4">
    <source>
        <dbReference type="Proteomes" id="UP000295063"/>
    </source>
</evidence>
<dbReference type="InterPro" id="IPR008302">
    <property type="entry name" value="NamZ"/>
</dbReference>
<dbReference type="PANTHER" id="PTHR42915">
    <property type="entry name" value="HYPOTHETICAL 460 KDA PROTEIN IN FEUA-SIGW INTERGENIC REGION [PRECURSOR]"/>
    <property type="match status" value="1"/>
</dbReference>
<dbReference type="InterPro" id="IPR048503">
    <property type="entry name" value="NamZ_C"/>
</dbReference>
<dbReference type="Pfam" id="PF20732">
    <property type="entry name" value="NamZ_C"/>
    <property type="match status" value="1"/>
</dbReference>
<protein>
    <submittedName>
        <fullName evidence="3">Uncharacterized protein YbbC (DUF1343 family)</fullName>
    </submittedName>
</protein>
<dbReference type="Gene3D" id="3.90.1150.140">
    <property type="match status" value="1"/>
</dbReference>
<dbReference type="Proteomes" id="UP000295063">
    <property type="component" value="Unassembled WGS sequence"/>
</dbReference>
<name>A0A4R1Q129_9FIRM</name>
<accession>A0A4R1Q129</accession>
<feature type="domain" description="Peptidoglycan beta-N-acetylmuramidase NamZ N-terminal" evidence="1">
    <location>
        <begin position="51"/>
        <end position="250"/>
    </location>
</feature>
<dbReference type="PANTHER" id="PTHR42915:SF1">
    <property type="entry name" value="PEPTIDOGLYCAN BETA-N-ACETYLMURAMIDASE NAMZ"/>
    <property type="match status" value="1"/>
</dbReference>
<dbReference type="RefSeq" id="WP_207900657.1">
    <property type="nucleotide sequence ID" value="NZ_SLUI01000003.1"/>
</dbReference>
<dbReference type="Pfam" id="PF07075">
    <property type="entry name" value="NamZ_N"/>
    <property type="match status" value="1"/>
</dbReference>
<dbReference type="AlphaFoldDB" id="A0A4R1Q129"/>
<dbReference type="EMBL" id="SLUI01000003">
    <property type="protein sequence ID" value="TCL38624.1"/>
    <property type="molecule type" value="Genomic_DNA"/>
</dbReference>
<dbReference type="PIRSF" id="PIRSF016719">
    <property type="entry name" value="UCP016719"/>
    <property type="match status" value="1"/>
</dbReference>